<dbReference type="SUPFAM" id="SSF50630">
    <property type="entry name" value="Acid proteases"/>
    <property type="match status" value="1"/>
</dbReference>
<proteinExistence type="predicted"/>
<dbReference type="GO" id="GO:0004190">
    <property type="term" value="F:aspartic-type endopeptidase activity"/>
    <property type="evidence" value="ECO:0007669"/>
    <property type="project" value="InterPro"/>
</dbReference>
<keyword evidence="2" id="KW-1185">Reference proteome</keyword>
<dbReference type="PROSITE" id="PS00141">
    <property type="entry name" value="ASP_PROTEASE"/>
    <property type="match status" value="1"/>
</dbReference>
<dbReference type="EMBL" id="WSQA01000001">
    <property type="protein sequence ID" value="MVZ60743.1"/>
    <property type="molecule type" value="Genomic_DNA"/>
</dbReference>
<gene>
    <name evidence="1" type="ORF">GQF63_01775</name>
</gene>
<dbReference type="OrthoDB" id="7433208at2"/>
<dbReference type="RefSeq" id="WP_160367372.1">
    <property type="nucleotide sequence ID" value="NZ_WSQA01000001.1"/>
</dbReference>
<comment type="caution">
    <text evidence="1">The sequence shown here is derived from an EMBL/GenBank/DDBJ whole genome shotgun (WGS) entry which is preliminary data.</text>
</comment>
<keyword evidence="1" id="KW-0645">Protease</keyword>
<dbReference type="Pfam" id="PF13650">
    <property type="entry name" value="Asp_protease_2"/>
    <property type="match status" value="1"/>
</dbReference>
<dbReference type="InterPro" id="IPR001969">
    <property type="entry name" value="Aspartic_peptidase_AS"/>
</dbReference>
<dbReference type="InterPro" id="IPR021109">
    <property type="entry name" value="Peptidase_aspartic_dom_sf"/>
</dbReference>
<evidence type="ECO:0000313" key="1">
    <source>
        <dbReference type="EMBL" id="MVZ60743.1"/>
    </source>
</evidence>
<evidence type="ECO:0000313" key="2">
    <source>
        <dbReference type="Proteomes" id="UP000435036"/>
    </source>
</evidence>
<dbReference type="Gene3D" id="2.40.70.10">
    <property type="entry name" value="Acid Proteases"/>
    <property type="match status" value="1"/>
</dbReference>
<organism evidence="1 2">
    <name type="scientific">Sphingobacterium humi</name>
    <dbReference type="NCBI Taxonomy" id="1796905"/>
    <lineage>
        <taxon>Bacteria</taxon>
        <taxon>Pseudomonadati</taxon>
        <taxon>Bacteroidota</taxon>
        <taxon>Sphingobacteriia</taxon>
        <taxon>Sphingobacteriales</taxon>
        <taxon>Sphingobacteriaceae</taxon>
        <taxon>Sphingobacterium</taxon>
    </lineage>
</organism>
<reference evidence="1 2" key="1">
    <citation type="submission" date="2019-12" db="EMBL/GenBank/DDBJ databases">
        <authorList>
            <person name="Dong K."/>
        </authorList>
    </citation>
    <scope>NUCLEOTIDE SEQUENCE [LARGE SCALE GENOMIC DNA]</scope>
    <source>
        <strain evidence="1 2">JCM 31225</strain>
    </source>
</reference>
<dbReference type="AlphaFoldDB" id="A0A6N8KTH8"/>
<protein>
    <submittedName>
        <fullName evidence="1">Clan AA aspartic protease</fullName>
    </submittedName>
</protein>
<keyword evidence="1" id="KW-0378">Hydrolase</keyword>
<accession>A0A6N8KTH8</accession>
<name>A0A6N8KTH8_9SPHI</name>
<dbReference type="GO" id="GO:0006508">
    <property type="term" value="P:proteolysis"/>
    <property type="evidence" value="ECO:0007669"/>
    <property type="project" value="UniProtKB-KW"/>
</dbReference>
<sequence>MYKIPFEVISLQADGFHIITQAQLYNKTFKLVIDTGASKTVLDKDTLLHSGIAEDNFENTDILSTGLGTNSMESFMLTLPSLQMGEWSVKNFTVAVLDLSSINYAYGQIGLDPVIGVLGGDILKAYGGIIDYKKNILQLNQRKVGLNKRR</sequence>
<dbReference type="InterPro" id="IPR034122">
    <property type="entry name" value="Retropepsin-like_bacterial"/>
</dbReference>
<dbReference type="CDD" id="cd05483">
    <property type="entry name" value="retropepsin_like_bacteria"/>
    <property type="match status" value="1"/>
</dbReference>
<dbReference type="Proteomes" id="UP000435036">
    <property type="component" value="Unassembled WGS sequence"/>
</dbReference>